<dbReference type="Pfam" id="PF01420">
    <property type="entry name" value="Methylase_S"/>
    <property type="match status" value="2"/>
</dbReference>
<keyword evidence="5" id="KW-0255">Endonuclease</keyword>
<evidence type="ECO:0000256" key="2">
    <source>
        <dbReference type="ARBA" id="ARBA00022747"/>
    </source>
</evidence>
<protein>
    <submittedName>
        <fullName evidence="5">Restriction endonuclease subunit S</fullName>
    </submittedName>
</protein>
<dbReference type="Proteomes" id="UP000955338">
    <property type="component" value="Chromosome"/>
</dbReference>
<dbReference type="REBASE" id="350205">
    <property type="entry name" value="S.Bta27576ORF1430P"/>
</dbReference>
<comment type="similarity">
    <text evidence="1">Belongs to the type-I restriction system S methylase family.</text>
</comment>
<dbReference type="GO" id="GO:0004519">
    <property type="term" value="F:endonuclease activity"/>
    <property type="evidence" value="ECO:0007669"/>
    <property type="project" value="UniProtKB-KW"/>
</dbReference>
<name>A0A8D4IZH5_9PAST</name>
<dbReference type="CDD" id="cd17268">
    <property type="entry name" value="RMtype1_S_Ara36733I_TRD1-CR1_like"/>
    <property type="match status" value="1"/>
</dbReference>
<accession>A0A8D4IZH5</accession>
<dbReference type="GO" id="GO:0003677">
    <property type="term" value="F:DNA binding"/>
    <property type="evidence" value="ECO:0007669"/>
    <property type="project" value="UniProtKB-KW"/>
</dbReference>
<feature type="domain" description="Type I restriction modification DNA specificity" evidence="4">
    <location>
        <begin position="222"/>
        <end position="406"/>
    </location>
</feature>
<dbReference type="GO" id="GO:0009307">
    <property type="term" value="P:DNA restriction-modification system"/>
    <property type="evidence" value="ECO:0007669"/>
    <property type="project" value="UniProtKB-KW"/>
</dbReference>
<dbReference type="PANTHER" id="PTHR43140">
    <property type="entry name" value="TYPE-1 RESTRICTION ENZYME ECOKI SPECIFICITY PROTEIN"/>
    <property type="match status" value="1"/>
</dbReference>
<dbReference type="AlphaFoldDB" id="A0A8D4IZH5"/>
<dbReference type="REBASE" id="313580">
    <property type="entry name" value="S.Bta27517ORF1430P"/>
</dbReference>
<dbReference type="InterPro" id="IPR000055">
    <property type="entry name" value="Restrct_endonuc_typeI_TRD"/>
</dbReference>
<keyword evidence="6" id="KW-1185">Reference proteome</keyword>
<evidence type="ECO:0000313" key="5">
    <source>
        <dbReference type="EMBL" id="QDJ14164.1"/>
    </source>
</evidence>
<evidence type="ECO:0000313" key="6">
    <source>
        <dbReference type="Proteomes" id="UP000955338"/>
    </source>
</evidence>
<dbReference type="RefSeq" id="WP_261919753.1">
    <property type="nucleotide sequence ID" value="NZ_CP022011.1"/>
</dbReference>
<sequence>MNNLSYLEKLLEDVEVEWKQLADIAEIYSGLTGKNKADFESGDAKYISYKNIFNNIEVDPNQLELVKVSENERQHKVRYGDILFTGSSEIAVEAGMSSAVTIDFKEPVYLNSFSFGVRFNDDVKMMPEFSKYLFRSRFMRAEIAKSASGVTRFNISKARFKKILVPIPCPNNPEKSLAIQAEIVRILDTFTELTAELTAELNMRKKQYNYYRNQLLSFKEDEVEWKTLGEIGNFIRGNGLQKKDLLTKGFPAIHYGQIYTKYGLTANETFSYISDELGKKLRKANYNDLLLATTSENDEDVVKPLAWLGNDVAISGDMMLFRHKQNVKYLAHFFLTENFQAQKRKYITGAKVRRVSSTDLAKIVVPIPYPNNPEKSLAEQARIASILDKFDTLTTSLQEGLPREIELRQKQYEYYRDLLLNFPKPDPDKAD</sequence>
<evidence type="ECO:0000256" key="3">
    <source>
        <dbReference type="ARBA" id="ARBA00023125"/>
    </source>
</evidence>
<keyword evidence="2" id="KW-0680">Restriction system</keyword>
<keyword evidence="5" id="KW-0540">Nuclease</keyword>
<keyword evidence="5" id="KW-0378">Hydrolase</keyword>
<dbReference type="Gene3D" id="3.90.220.20">
    <property type="entry name" value="DNA methylase specificity domains"/>
    <property type="match status" value="2"/>
</dbReference>
<organism evidence="5 6">
    <name type="scientific">Mergibacter septicus</name>
    <dbReference type="NCBI Taxonomy" id="221402"/>
    <lineage>
        <taxon>Bacteria</taxon>
        <taxon>Pseudomonadati</taxon>
        <taxon>Pseudomonadota</taxon>
        <taxon>Gammaproteobacteria</taxon>
        <taxon>Pasteurellales</taxon>
        <taxon>Pasteurellaceae</taxon>
        <taxon>Mergibacter</taxon>
    </lineage>
</organism>
<reference evidence="5" key="1">
    <citation type="submission" date="2017-06" db="EMBL/GenBank/DDBJ databases">
        <title>Genome sequencing of pathogenic and non-pathogenic strains within Bisgaard taxon 40.</title>
        <authorList>
            <person name="Ladner J.T."/>
            <person name="Lovett S.P."/>
            <person name="Koroleva G."/>
            <person name="Lorch J.M."/>
        </authorList>
    </citation>
    <scope>NUCLEOTIDE SEQUENCE</scope>
    <source>
        <strain evidence="5">27576-1-I1</strain>
    </source>
</reference>
<gene>
    <name evidence="5" type="ORF">CEP48_01425</name>
</gene>
<dbReference type="InterPro" id="IPR051212">
    <property type="entry name" value="Type-I_RE_S_subunit"/>
</dbReference>
<evidence type="ECO:0000256" key="1">
    <source>
        <dbReference type="ARBA" id="ARBA00010923"/>
    </source>
</evidence>
<feature type="domain" description="Type I restriction modification DNA specificity" evidence="4">
    <location>
        <begin position="15"/>
        <end position="201"/>
    </location>
</feature>
<proteinExistence type="inferred from homology"/>
<evidence type="ECO:0000259" key="4">
    <source>
        <dbReference type="Pfam" id="PF01420"/>
    </source>
</evidence>
<dbReference type="PANTHER" id="PTHR43140:SF1">
    <property type="entry name" value="TYPE I RESTRICTION ENZYME ECOKI SPECIFICITY SUBUNIT"/>
    <property type="match status" value="1"/>
</dbReference>
<keyword evidence="3" id="KW-0238">DNA-binding</keyword>
<dbReference type="EMBL" id="CP022011">
    <property type="protein sequence ID" value="QDJ14164.1"/>
    <property type="molecule type" value="Genomic_DNA"/>
</dbReference>
<dbReference type="InterPro" id="IPR044946">
    <property type="entry name" value="Restrct_endonuc_typeI_TRD_sf"/>
</dbReference>
<dbReference type="SUPFAM" id="SSF116734">
    <property type="entry name" value="DNA methylase specificity domain"/>
    <property type="match status" value="2"/>
</dbReference>